<protein>
    <submittedName>
        <fullName evidence="2">SnoaL-like protein</fullName>
    </submittedName>
</protein>
<comment type="caution">
    <text evidence="2">The sequence shown here is derived from an EMBL/GenBank/DDBJ whole genome shotgun (WGS) entry which is preliminary data.</text>
</comment>
<name>A0A315ZAG8_SEDFL</name>
<accession>A0A315ZAG8</accession>
<dbReference type="InterPro" id="IPR032710">
    <property type="entry name" value="NTF2-like_dom_sf"/>
</dbReference>
<gene>
    <name evidence="2" type="ORF">BC781_102130</name>
</gene>
<dbReference type="Proteomes" id="UP000245535">
    <property type="component" value="Unassembled WGS sequence"/>
</dbReference>
<dbReference type="InterPro" id="IPR037401">
    <property type="entry name" value="SnoaL-like"/>
</dbReference>
<evidence type="ECO:0000313" key="2">
    <source>
        <dbReference type="EMBL" id="PWJ42586.1"/>
    </source>
</evidence>
<organism evidence="2 3">
    <name type="scientific">Sediminitomix flava</name>
    <dbReference type="NCBI Taxonomy" id="379075"/>
    <lineage>
        <taxon>Bacteria</taxon>
        <taxon>Pseudomonadati</taxon>
        <taxon>Bacteroidota</taxon>
        <taxon>Cytophagia</taxon>
        <taxon>Cytophagales</taxon>
        <taxon>Flammeovirgaceae</taxon>
        <taxon>Sediminitomix</taxon>
    </lineage>
</organism>
<reference evidence="2 3" key="1">
    <citation type="submission" date="2018-03" db="EMBL/GenBank/DDBJ databases">
        <title>Genomic Encyclopedia of Archaeal and Bacterial Type Strains, Phase II (KMG-II): from individual species to whole genera.</title>
        <authorList>
            <person name="Goeker M."/>
        </authorList>
    </citation>
    <scope>NUCLEOTIDE SEQUENCE [LARGE SCALE GENOMIC DNA]</scope>
    <source>
        <strain evidence="2 3">DSM 28229</strain>
    </source>
</reference>
<sequence length="125" mass="14434">MIDTWHTLISSQKVVGISELLSENVMLHSPVAYRPIQGKHKVMMYLTASFYTFINDSFKYVREVRNGNTAFLEFEVVIDGTFVNGIDVIEWNEEGKITDFKVMVRPLRGVQTIHDKMNMMLESTI</sequence>
<keyword evidence="3" id="KW-1185">Reference proteome</keyword>
<proteinExistence type="predicted"/>
<dbReference type="SUPFAM" id="SSF54427">
    <property type="entry name" value="NTF2-like"/>
    <property type="match status" value="1"/>
</dbReference>
<dbReference type="Pfam" id="PF12680">
    <property type="entry name" value="SnoaL_2"/>
    <property type="match status" value="1"/>
</dbReference>
<dbReference type="RefSeq" id="WP_109616725.1">
    <property type="nucleotide sequence ID" value="NZ_QGDO01000002.1"/>
</dbReference>
<dbReference type="Gene3D" id="3.10.450.50">
    <property type="match status" value="1"/>
</dbReference>
<dbReference type="AlphaFoldDB" id="A0A315ZAG8"/>
<feature type="domain" description="SnoaL-like" evidence="1">
    <location>
        <begin position="5"/>
        <end position="99"/>
    </location>
</feature>
<evidence type="ECO:0000313" key="3">
    <source>
        <dbReference type="Proteomes" id="UP000245535"/>
    </source>
</evidence>
<dbReference type="EMBL" id="QGDO01000002">
    <property type="protein sequence ID" value="PWJ42586.1"/>
    <property type="molecule type" value="Genomic_DNA"/>
</dbReference>
<evidence type="ECO:0000259" key="1">
    <source>
        <dbReference type="Pfam" id="PF12680"/>
    </source>
</evidence>
<dbReference type="OrthoDB" id="1163083at2"/>